<proteinExistence type="predicted"/>
<reference evidence="1" key="1">
    <citation type="journal article" date="2018" name="DNA Res.">
        <title>Multiple hybrid de novo genome assembly of finger millet, an orphan allotetraploid crop.</title>
        <authorList>
            <person name="Hatakeyama M."/>
            <person name="Aluri S."/>
            <person name="Balachadran M.T."/>
            <person name="Sivarajan S.R."/>
            <person name="Patrignani A."/>
            <person name="Gruter S."/>
            <person name="Poveda L."/>
            <person name="Shimizu-Inatsugi R."/>
            <person name="Baeten J."/>
            <person name="Francoijs K.J."/>
            <person name="Nataraja K.N."/>
            <person name="Reddy Y.A.N."/>
            <person name="Phadnis S."/>
            <person name="Ravikumar R.L."/>
            <person name="Schlapbach R."/>
            <person name="Sreeman S.M."/>
            <person name="Shimizu K.K."/>
        </authorList>
    </citation>
    <scope>NUCLEOTIDE SEQUENCE</scope>
</reference>
<dbReference type="AlphaFoldDB" id="A0AAV5DD89"/>
<evidence type="ECO:0000313" key="1">
    <source>
        <dbReference type="EMBL" id="GJN08924.1"/>
    </source>
</evidence>
<dbReference type="Proteomes" id="UP001054889">
    <property type="component" value="Unassembled WGS sequence"/>
</dbReference>
<gene>
    <name evidence="1" type="primary">ga26885</name>
    <name evidence="1" type="ORF">PR202_ga26885</name>
</gene>
<accession>A0AAV5DD89</accession>
<comment type="caution">
    <text evidence="1">The sequence shown here is derived from an EMBL/GenBank/DDBJ whole genome shotgun (WGS) entry which is preliminary data.</text>
</comment>
<organism evidence="1 2">
    <name type="scientific">Eleusine coracana subsp. coracana</name>
    <dbReference type="NCBI Taxonomy" id="191504"/>
    <lineage>
        <taxon>Eukaryota</taxon>
        <taxon>Viridiplantae</taxon>
        <taxon>Streptophyta</taxon>
        <taxon>Embryophyta</taxon>
        <taxon>Tracheophyta</taxon>
        <taxon>Spermatophyta</taxon>
        <taxon>Magnoliopsida</taxon>
        <taxon>Liliopsida</taxon>
        <taxon>Poales</taxon>
        <taxon>Poaceae</taxon>
        <taxon>PACMAD clade</taxon>
        <taxon>Chloridoideae</taxon>
        <taxon>Cynodonteae</taxon>
        <taxon>Eleusininae</taxon>
        <taxon>Eleusine</taxon>
    </lineage>
</organism>
<keyword evidence="2" id="KW-1185">Reference proteome</keyword>
<sequence length="172" mass="19354">MSRRLTLAPWTDVLYDSDLIASQKKLRDLDDKPRQVRTRDGWRAVTWTRAISSNCWHKGRVVDVDDISVDDAMFSSLVSELGVVEREGAGLKFRDLYSAFPTLSTDGDDLLYLKTVVKPSVQMLLKGCVVAVDLGEKKLKAFQSFNFARHDPVLYVYHPCSLSKHLGMTSGT</sequence>
<evidence type="ECO:0000313" key="2">
    <source>
        <dbReference type="Proteomes" id="UP001054889"/>
    </source>
</evidence>
<name>A0AAV5DD89_ELECO</name>
<protein>
    <submittedName>
        <fullName evidence="1">Uncharacterized protein</fullName>
    </submittedName>
</protein>
<reference evidence="1" key="2">
    <citation type="submission" date="2021-12" db="EMBL/GenBank/DDBJ databases">
        <title>Resequencing data analysis of finger millet.</title>
        <authorList>
            <person name="Hatakeyama M."/>
            <person name="Aluri S."/>
            <person name="Balachadran M.T."/>
            <person name="Sivarajan S.R."/>
            <person name="Poveda L."/>
            <person name="Shimizu-Inatsugi R."/>
            <person name="Schlapbach R."/>
            <person name="Sreeman S.M."/>
            <person name="Shimizu K.K."/>
        </authorList>
    </citation>
    <scope>NUCLEOTIDE SEQUENCE</scope>
</reference>
<dbReference type="EMBL" id="BQKI01000015">
    <property type="protein sequence ID" value="GJN08924.1"/>
    <property type="molecule type" value="Genomic_DNA"/>
</dbReference>
<dbReference type="PANTHER" id="PTHR33074">
    <property type="entry name" value="EXPRESSED PROTEIN-RELATED"/>
    <property type="match status" value="1"/>
</dbReference>
<dbReference type="PANTHER" id="PTHR33074:SF83">
    <property type="entry name" value="EXPRESSED PROTEIN"/>
    <property type="match status" value="1"/>
</dbReference>